<feature type="domain" description="Zinc finger CGNR" evidence="2">
    <location>
        <begin position="167"/>
        <end position="205"/>
    </location>
</feature>
<proteinExistence type="predicted"/>
<dbReference type="Pfam" id="PF07336">
    <property type="entry name" value="ABATE"/>
    <property type="match status" value="1"/>
</dbReference>
<dbReference type="InterPro" id="IPR010852">
    <property type="entry name" value="ABATE"/>
</dbReference>
<accession>A0A6G3SL16</accession>
<dbReference type="PANTHER" id="PTHR35525">
    <property type="entry name" value="BLL6575 PROTEIN"/>
    <property type="match status" value="1"/>
</dbReference>
<evidence type="ECO:0000313" key="3">
    <source>
        <dbReference type="EMBL" id="NEB83611.1"/>
    </source>
</evidence>
<dbReference type="AlphaFoldDB" id="A0A6G3SL16"/>
<sequence>MSSCNPAPATTPATTPEGVPPLNGEPLALEFANTVFPMRGVLQDGFRTPEHVSWWLRSCRHLFTTPLREPDLAAVDETDAHCFVLLRDSARRLIDAHIQGHDPERWDIAQVNRVSALGRPWPSLLWEAGRRPAALHCSTAPPAVAAQTEIAQALIELLAGITDVRPTACPAPGCVFFFDAGRARRQWCSQGCGNRARAARHYARHQSGSTSGQSPI</sequence>
<comment type="caution">
    <text evidence="3">The sequence shown here is derived from an EMBL/GenBank/DDBJ whole genome shotgun (WGS) entry which is preliminary data.</text>
</comment>
<reference evidence="3" key="1">
    <citation type="submission" date="2020-01" db="EMBL/GenBank/DDBJ databases">
        <title>Insect and environment-associated Actinomycetes.</title>
        <authorList>
            <person name="Currrie C."/>
            <person name="Chevrette M."/>
            <person name="Carlson C."/>
            <person name="Stubbendieck R."/>
            <person name="Wendt-Pienkowski E."/>
        </authorList>
    </citation>
    <scope>NUCLEOTIDE SEQUENCE</scope>
    <source>
        <strain evidence="3">SID505</strain>
    </source>
</reference>
<dbReference type="Gene3D" id="1.10.3300.10">
    <property type="entry name" value="Jann2411-like domain"/>
    <property type="match status" value="1"/>
</dbReference>
<organism evidence="3">
    <name type="scientific">Streptomyces anulatus</name>
    <name type="common">Streptomyces chrysomallus</name>
    <dbReference type="NCBI Taxonomy" id="1892"/>
    <lineage>
        <taxon>Bacteria</taxon>
        <taxon>Bacillati</taxon>
        <taxon>Actinomycetota</taxon>
        <taxon>Actinomycetes</taxon>
        <taxon>Kitasatosporales</taxon>
        <taxon>Streptomycetaceae</taxon>
        <taxon>Streptomyces</taxon>
    </lineage>
</organism>
<evidence type="ECO:0000259" key="2">
    <source>
        <dbReference type="Pfam" id="PF11706"/>
    </source>
</evidence>
<dbReference type="InterPro" id="IPR023286">
    <property type="entry name" value="ABATE_dom_sf"/>
</dbReference>
<dbReference type="EMBL" id="JAAGMK010000128">
    <property type="protein sequence ID" value="NEB83611.1"/>
    <property type="molecule type" value="Genomic_DNA"/>
</dbReference>
<gene>
    <name evidence="3" type="ORF">G3I43_05350</name>
</gene>
<dbReference type="InterPro" id="IPR021005">
    <property type="entry name" value="Znf_CGNR"/>
</dbReference>
<evidence type="ECO:0000256" key="1">
    <source>
        <dbReference type="SAM" id="MobiDB-lite"/>
    </source>
</evidence>
<name>A0A6G3SL16_STRAQ</name>
<dbReference type="SUPFAM" id="SSF160904">
    <property type="entry name" value="Jann2411-like"/>
    <property type="match status" value="1"/>
</dbReference>
<dbReference type="RefSeq" id="WP_164256748.1">
    <property type="nucleotide sequence ID" value="NZ_JAAGMK010000128.1"/>
</dbReference>
<dbReference type="PANTHER" id="PTHR35525:SF3">
    <property type="entry name" value="BLL6575 PROTEIN"/>
    <property type="match status" value="1"/>
</dbReference>
<dbReference type="Pfam" id="PF11706">
    <property type="entry name" value="zf-CGNR"/>
    <property type="match status" value="1"/>
</dbReference>
<protein>
    <recommendedName>
        <fullName evidence="2">Zinc finger CGNR domain-containing protein</fullName>
    </recommendedName>
</protein>
<feature type="compositionally biased region" description="Low complexity" evidence="1">
    <location>
        <begin position="1"/>
        <end position="16"/>
    </location>
</feature>
<feature type="region of interest" description="Disordered" evidence="1">
    <location>
        <begin position="1"/>
        <end position="23"/>
    </location>
</feature>